<sequence length="346" mass="37343">ASLCGALSFLCRFVSKTVSVLDCILDSDWLFITLVLGLSAMVTGDLSVVLNPSQHLCCPWFHHDSVSEQYSCPVVDRQQCIIACSQRGLSAARAAELRSEDVKCVQSVCPERTHTQPTVPTPAPQKEQSHTEVDQSALPSSISTSSPLYGFLHNPSSLLSDRSSNGSVKSHRTGRFFKGGQAWLISQLRLSSPGQLFSPPQPRERGSLGSFVGLNKCGTGRHKTADTPEHTWRSQAEKRGRESRCRWSRRANPREALTPHRDTGDIDRRKVRSGGEISSDPTPLIPNPGKARAHQDPEGVNEYKQPFIHHASAAPSGCSVPQTAVIPPVNGACIPPVGGGCTGARG</sequence>
<proteinExistence type="predicted"/>
<evidence type="ECO:0000313" key="2">
    <source>
        <dbReference type="Proteomes" id="UP001057452"/>
    </source>
</evidence>
<dbReference type="Proteomes" id="UP001057452">
    <property type="component" value="Chromosome 13"/>
</dbReference>
<comment type="caution">
    <text evidence="1">The sequence shown here is derived from an EMBL/GenBank/DDBJ whole genome shotgun (WGS) entry which is preliminary data.</text>
</comment>
<keyword evidence="2" id="KW-1185">Reference proteome</keyword>
<name>A0ACB9WQF8_CHAAC</name>
<accession>A0ACB9WQF8</accession>
<organism evidence="1 2">
    <name type="scientific">Chaenocephalus aceratus</name>
    <name type="common">Blackfin icefish</name>
    <name type="synonym">Chaenichthys aceratus</name>
    <dbReference type="NCBI Taxonomy" id="36190"/>
    <lineage>
        <taxon>Eukaryota</taxon>
        <taxon>Metazoa</taxon>
        <taxon>Chordata</taxon>
        <taxon>Craniata</taxon>
        <taxon>Vertebrata</taxon>
        <taxon>Euteleostomi</taxon>
        <taxon>Actinopterygii</taxon>
        <taxon>Neopterygii</taxon>
        <taxon>Teleostei</taxon>
        <taxon>Neoteleostei</taxon>
        <taxon>Acanthomorphata</taxon>
        <taxon>Eupercaria</taxon>
        <taxon>Perciformes</taxon>
        <taxon>Notothenioidei</taxon>
        <taxon>Channichthyidae</taxon>
        <taxon>Chaenocephalus</taxon>
    </lineage>
</organism>
<reference evidence="1" key="1">
    <citation type="submission" date="2022-05" db="EMBL/GenBank/DDBJ databases">
        <title>Chromosome-level genome of Chaenocephalus aceratus.</title>
        <authorList>
            <person name="Park H."/>
        </authorList>
    </citation>
    <scope>NUCLEOTIDE SEQUENCE</scope>
    <source>
        <strain evidence="1">KU_202001</strain>
    </source>
</reference>
<feature type="non-terminal residue" evidence="1">
    <location>
        <position position="1"/>
    </location>
</feature>
<gene>
    <name evidence="1" type="ORF">KUCAC02_005482</name>
</gene>
<protein>
    <submittedName>
        <fullName evidence="1">Uncharacterized protein</fullName>
    </submittedName>
</protein>
<dbReference type="EMBL" id="CM043797">
    <property type="protein sequence ID" value="KAI4815333.1"/>
    <property type="molecule type" value="Genomic_DNA"/>
</dbReference>
<evidence type="ECO:0000313" key="1">
    <source>
        <dbReference type="EMBL" id="KAI4815333.1"/>
    </source>
</evidence>